<evidence type="ECO:0000313" key="2">
    <source>
        <dbReference type="Proteomes" id="UP000789920"/>
    </source>
</evidence>
<sequence>ALPYVWETYSEVQQRVANFGSGLCKLGLKTKAFLGFFSINTPEYVIAELACNQYNFVSVPLYDTLGAEALKYIMTQTELELVFTTSNKGRTLLDMKESLPTLKTIIISDDVDQDFINRANELK</sequence>
<evidence type="ECO:0000313" key="1">
    <source>
        <dbReference type="EMBL" id="CAG8851694.1"/>
    </source>
</evidence>
<feature type="non-terminal residue" evidence="1">
    <location>
        <position position="1"/>
    </location>
</feature>
<name>A0ACA9SXJ5_9GLOM</name>
<organism evidence="1 2">
    <name type="scientific">Racocetra persica</name>
    <dbReference type="NCBI Taxonomy" id="160502"/>
    <lineage>
        <taxon>Eukaryota</taxon>
        <taxon>Fungi</taxon>
        <taxon>Fungi incertae sedis</taxon>
        <taxon>Mucoromycota</taxon>
        <taxon>Glomeromycotina</taxon>
        <taxon>Glomeromycetes</taxon>
        <taxon>Diversisporales</taxon>
        <taxon>Gigasporaceae</taxon>
        <taxon>Racocetra</taxon>
    </lineage>
</organism>
<accession>A0ACA9SXJ5</accession>
<feature type="non-terminal residue" evidence="1">
    <location>
        <position position="123"/>
    </location>
</feature>
<dbReference type="EMBL" id="CAJVQC010177603">
    <property type="protein sequence ID" value="CAG8851694.1"/>
    <property type="molecule type" value="Genomic_DNA"/>
</dbReference>
<dbReference type="Proteomes" id="UP000789920">
    <property type="component" value="Unassembled WGS sequence"/>
</dbReference>
<reference evidence="1" key="1">
    <citation type="submission" date="2021-06" db="EMBL/GenBank/DDBJ databases">
        <authorList>
            <person name="Kallberg Y."/>
            <person name="Tangrot J."/>
            <person name="Rosling A."/>
        </authorList>
    </citation>
    <scope>NUCLEOTIDE SEQUENCE</scope>
    <source>
        <strain evidence="1">MA461A</strain>
    </source>
</reference>
<keyword evidence="2" id="KW-1185">Reference proteome</keyword>
<proteinExistence type="predicted"/>
<gene>
    <name evidence="1" type="ORF">RPERSI_LOCUS36688</name>
</gene>
<protein>
    <submittedName>
        <fullName evidence="1">11096_t:CDS:1</fullName>
    </submittedName>
</protein>
<comment type="caution">
    <text evidence="1">The sequence shown here is derived from an EMBL/GenBank/DDBJ whole genome shotgun (WGS) entry which is preliminary data.</text>
</comment>